<dbReference type="InterPro" id="IPR036259">
    <property type="entry name" value="MFS_trans_sf"/>
</dbReference>
<dbReference type="SUPFAM" id="SSF103473">
    <property type="entry name" value="MFS general substrate transporter"/>
    <property type="match status" value="1"/>
</dbReference>
<gene>
    <name evidence="7" type="ORF">ACFSBI_05820</name>
</gene>
<dbReference type="RefSeq" id="WP_377932955.1">
    <property type="nucleotide sequence ID" value="NZ_JBHUEA010000006.1"/>
</dbReference>
<feature type="transmembrane region" description="Helical" evidence="5">
    <location>
        <begin position="412"/>
        <end position="431"/>
    </location>
</feature>
<feature type="transmembrane region" description="Helical" evidence="5">
    <location>
        <begin position="340"/>
        <end position="358"/>
    </location>
</feature>
<dbReference type="PROSITE" id="PS50850">
    <property type="entry name" value="MFS"/>
    <property type="match status" value="1"/>
</dbReference>
<keyword evidence="3 5" id="KW-1133">Transmembrane helix</keyword>
<feature type="transmembrane region" description="Helical" evidence="5">
    <location>
        <begin position="305"/>
        <end position="328"/>
    </location>
</feature>
<dbReference type="Gene3D" id="1.20.1720.10">
    <property type="entry name" value="Multidrug resistance protein D"/>
    <property type="match status" value="1"/>
</dbReference>
<feature type="transmembrane region" description="Helical" evidence="5">
    <location>
        <begin position="437"/>
        <end position="456"/>
    </location>
</feature>
<sequence>MSTESIDRVVDDRLRRRLLAAAILASFVSFLDGSITNIALPAIERDLGGGVSTQQWVVDGYLLTLSALILLAGAVSDAAGRLRVLRIAIVAFVVTSALCALAPTAGVLIGARVLQGVAGAFLVPGSLSLIIAVFEGPAQSKAIGTWTGWTTVSGLLGPVVGGGLVDGVGWRSVFLIGLLPAAAAMLLLGRTSDGARPADRQRIDVASAALAALGLAGVTVGLIELGAGAGAALPPAVAGVLLAAGGVALGGFLLRNARTRRPLVPPSLFAARNFAWGNLSTFFVYGALGLVMLVPTLFLQRVVGLPATGAALVSLPSTLLLILLSGRFGALAGRLGARRFMTAGPIVAAGGALTASFVRDPATALWFVIPSTVLIGLGLSMTVAPLTAAVLGAVPPESSGIGSAVNNAVARVAGLITVATAGWILGGVVTLEGYVRSSIVTAVLLAVGGLVALAGIRGRASDGA</sequence>
<feature type="transmembrane region" description="Helical" evidence="5">
    <location>
        <begin position="170"/>
        <end position="188"/>
    </location>
</feature>
<keyword evidence="4 5" id="KW-0472">Membrane</keyword>
<protein>
    <submittedName>
        <fullName evidence="7">MFS transporter</fullName>
    </submittedName>
</protein>
<dbReference type="InterPro" id="IPR011701">
    <property type="entry name" value="MFS"/>
</dbReference>
<evidence type="ECO:0000256" key="3">
    <source>
        <dbReference type="ARBA" id="ARBA00022989"/>
    </source>
</evidence>
<feature type="transmembrane region" description="Helical" evidence="5">
    <location>
        <begin position="60"/>
        <end position="80"/>
    </location>
</feature>
<feature type="transmembrane region" description="Helical" evidence="5">
    <location>
        <begin position="117"/>
        <end position="134"/>
    </location>
</feature>
<comment type="caution">
    <text evidence="7">The sequence shown here is derived from an EMBL/GenBank/DDBJ whole genome shotgun (WGS) entry which is preliminary data.</text>
</comment>
<evidence type="ECO:0000256" key="5">
    <source>
        <dbReference type="SAM" id="Phobius"/>
    </source>
</evidence>
<feature type="transmembrane region" description="Helical" evidence="5">
    <location>
        <begin position="209"/>
        <end position="230"/>
    </location>
</feature>
<keyword evidence="2 5" id="KW-0812">Transmembrane</keyword>
<dbReference type="InterPro" id="IPR020846">
    <property type="entry name" value="MFS_dom"/>
</dbReference>
<accession>A0ABW4LFU8</accession>
<dbReference type="PANTHER" id="PTHR42718:SF42">
    <property type="entry name" value="EXPORT PROTEIN"/>
    <property type="match status" value="1"/>
</dbReference>
<proteinExistence type="predicted"/>
<evidence type="ECO:0000259" key="6">
    <source>
        <dbReference type="PROSITE" id="PS50850"/>
    </source>
</evidence>
<feature type="transmembrane region" description="Helical" evidence="5">
    <location>
        <begin position="236"/>
        <end position="254"/>
    </location>
</feature>
<dbReference type="Pfam" id="PF07690">
    <property type="entry name" value="MFS_1"/>
    <property type="match status" value="1"/>
</dbReference>
<dbReference type="EMBL" id="JBHUEA010000006">
    <property type="protein sequence ID" value="MFD1721061.1"/>
    <property type="molecule type" value="Genomic_DNA"/>
</dbReference>
<keyword evidence="8" id="KW-1185">Reference proteome</keyword>
<feature type="transmembrane region" description="Helical" evidence="5">
    <location>
        <begin position="18"/>
        <end position="40"/>
    </location>
</feature>
<evidence type="ECO:0000256" key="1">
    <source>
        <dbReference type="ARBA" id="ARBA00004651"/>
    </source>
</evidence>
<organism evidence="7 8">
    <name type="scientific">Amnibacterium endophyticum</name>
    <dbReference type="NCBI Taxonomy" id="2109337"/>
    <lineage>
        <taxon>Bacteria</taxon>
        <taxon>Bacillati</taxon>
        <taxon>Actinomycetota</taxon>
        <taxon>Actinomycetes</taxon>
        <taxon>Micrococcales</taxon>
        <taxon>Microbacteriaceae</taxon>
        <taxon>Amnibacterium</taxon>
    </lineage>
</organism>
<feature type="transmembrane region" description="Helical" evidence="5">
    <location>
        <begin position="87"/>
        <end position="111"/>
    </location>
</feature>
<evidence type="ECO:0000313" key="8">
    <source>
        <dbReference type="Proteomes" id="UP001597347"/>
    </source>
</evidence>
<feature type="domain" description="Major facilitator superfamily (MFS) profile" evidence="6">
    <location>
        <begin position="18"/>
        <end position="460"/>
    </location>
</feature>
<name>A0ABW4LFU8_9MICO</name>
<reference evidence="8" key="1">
    <citation type="journal article" date="2019" name="Int. J. Syst. Evol. Microbiol.">
        <title>The Global Catalogue of Microorganisms (GCM) 10K type strain sequencing project: providing services to taxonomists for standard genome sequencing and annotation.</title>
        <authorList>
            <consortium name="The Broad Institute Genomics Platform"/>
            <consortium name="The Broad Institute Genome Sequencing Center for Infectious Disease"/>
            <person name="Wu L."/>
            <person name="Ma J."/>
        </authorList>
    </citation>
    <scope>NUCLEOTIDE SEQUENCE [LARGE SCALE GENOMIC DNA]</scope>
    <source>
        <strain evidence="8">CGMCC 1.12471</strain>
    </source>
</reference>
<dbReference type="PANTHER" id="PTHR42718">
    <property type="entry name" value="MAJOR FACILITATOR SUPERFAMILY MULTIDRUG TRANSPORTER MFSC"/>
    <property type="match status" value="1"/>
</dbReference>
<feature type="transmembrane region" description="Helical" evidence="5">
    <location>
        <begin position="275"/>
        <end position="299"/>
    </location>
</feature>
<dbReference type="CDD" id="cd17321">
    <property type="entry name" value="MFS_MMR_MDR_like"/>
    <property type="match status" value="1"/>
</dbReference>
<comment type="subcellular location">
    <subcellularLocation>
        <location evidence="1">Cell membrane</location>
        <topology evidence="1">Multi-pass membrane protein</topology>
    </subcellularLocation>
</comment>
<dbReference type="Gene3D" id="1.20.1250.20">
    <property type="entry name" value="MFS general substrate transporter like domains"/>
    <property type="match status" value="1"/>
</dbReference>
<feature type="transmembrane region" description="Helical" evidence="5">
    <location>
        <begin position="364"/>
        <end position="391"/>
    </location>
</feature>
<evidence type="ECO:0000256" key="2">
    <source>
        <dbReference type="ARBA" id="ARBA00022692"/>
    </source>
</evidence>
<evidence type="ECO:0000313" key="7">
    <source>
        <dbReference type="EMBL" id="MFD1721061.1"/>
    </source>
</evidence>
<feature type="transmembrane region" description="Helical" evidence="5">
    <location>
        <begin position="146"/>
        <end position="164"/>
    </location>
</feature>
<evidence type="ECO:0000256" key="4">
    <source>
        <dbReference type="ARBA" id="ARBA00023136"/>
    </source>
</evidence>
<dbReference type="Proteomes" id="UP001597347">
    <property type="component" value="Unassembled WGS sequence"/>
</dbReference>